<dbReference type="PANTHER" id="PTHR46300:SF7">
    <property type="entry name" value="P450, PUTATIVE (EUROFUNG)-RELATED"/>
    <property type="match status" value="1"/>
</dbReference>
<comment type="similarity">
    <text evidence="3">Belongs to the cytochrome P450 family.</text>
</comment>
<dbReference type="GO" id="GO:0005506">
    <property type="term" value="F:iron ion binding"/>
    <property type="evidence" value="ECO:0007669"/>
    <property type="project" value="InterPro"/>
</dbReference>
<sequence>MTEHFSYVQLAALVLAGIFLKRLLRKKSEPLPPGPKKLPLIGNLLDMPSSQEWFTFAEWAKKWGDIVSVSVLGQQIIIVNTIDQAMQMLDKKSSIYSDRPIIQMGGELVGWRNTLALLPYGDRFRNYRKLFHQAIGTHSAMSRFYVVEELETQLFLKRILSNPDDLAAHVRKTAGAIILRISHGYEVKEKEDPFVTLADSATEQFSLSTAPGVFLVNLVPALRHIPQWFPGGGFKKIAAQWAQTLVDMAEGPHQFVKKQMEVGKAEDSFTLRLLESPDYTPAQEHDIKWSAASLYSGGADTTVSAIYAIFLAAVLNPGAVRKAQEELDRVTGNNRLPTFADRVDLPYTNAFALEVLRWHSVTPTGVPHRVSEDNVHNNYFIPKGALVITNIWTMAHDTNVYSDPFNFNPERFLGPNPERDPRDFCFGFGRRQVLACIFNSSGELKISSLESVQAPQGSSTLHLSLTIPAAHWPLLQRHLESTSDRPGTMMLLGLTVSPNATLSSSDLLVQTHAEEPSPLTDKVDSHLKDAAEACGSIGMANFMPAAVV</sequence>
<evidence type="ECO:0000256" key="8">
    <source>
        <dbReference type="ARBA" id="ARBA00023033"/>
    </source>
</evidence>
<proteinExistence type="inferred from homology"/>
<protein>
    <recommendedName>
        <fullName evidence="10">O-methylsterigmatocystin oxidoreductase</fullName>
    </recommendedName>
</protein>
<evidence type="ECO:0000313" key="9">
    <source>
        <dbReference type="EMBL" id="KAG5165550.1"/>
    </source>
</evidence>
<evidence type="ECO:0000256" key="6">
    <source>
        <dbReference type="ARBA" id="ARBA00023002"/>
    </source>
</evidence>
<keyword evidence="8" id="KW-0503">Monooxygenase</keyword>
<dbReference type="EMBL" id="JAFIQS010000009">
    <property type="protein sequence ID" value="KAG5165550.1"/>
    <property type="molecule type" value="Genomic_DNA"/>
</dbReference>
<dbReference type="InterPro" id="IPR050364">
    <property type="entry name" value="Cytochrome_P450_fung"/>
</dbReference>
<comment type="caution">
    <text evidence="9">The sequence shown here is derived from an EMBL/GenBank/DDBJ whole genome shotgun (WGS) entry which is preliminary data.</text>
</comment>
<dbReference type="GO" id="GO:0004497">
    <property type="term" value="F:monooxygenase activity"/>
    <property type="evidence" value="ECO:0007669"/>
    <property type="project" value="UniProtKB-KW"/>
</dbReference>
<evidence type="ECO:0000256" key="7">
    <source>
        <dbReference type="ARBA" id="ARBA00023004"/>
    </source>
</evidence>
<dbReference type="GO" id="GO:0016705">
    <property type="term" value="F:oxidoreductase activity, acting on paired donors, with incorporation or reduction of molecular oxygen"/>
    <property type="evidence" value="ECO:0007669"/>
    <property type="project" value="InterPro"/>
</dbReference>
<dbReference type="CDD" id="cd11065">
    <property type="entry name" value="CYP64-like"/>
    <property type="match status" value="1"/>
</dbReference>
<accession>A0A8H7XPT1</accession>
<evidence type="ECO:0000256" key="3">
    <source>
        <dbReference type="ARBA" id="ARBA00010617"/>
    </source>
</evidence>
<evidence type="ECO:0000256" key="5">
    <source>
        <dbReference type="ARBA" id="ARBA00022723"/>
    </source>
</evidence>
<dbReference type="SUPFAM" id="SSF48264">
    <property type="entry name" value="Cytochrome P450"/>
    <property type="match status" value="1"/>
</dbReference>
<dbReference type="InterPro" id="IPR001128">
    <property type="entry name" value="Cyt_P450"/>
</dbReference>
<dbReference type="InterPro" id="IPR002401">
    <property type="entry name" value="Cyt_P450_E_grp-I"/>
</dbReference>
<evidence type="ECO:0008006" key="10">
    <source>
        <dbReference type="Google" id="ProtNLM"/>
    </source>
</evidence>
<gene>
    <name evidence="9" type="ORF">JR316_009130</name>
</gene>
<organism evidence="9">
    <name type="scientific">Psilocybe cubensis</name>
    <name type="common">Psychedelic mushroom</name>
    <name type="synonym">Stropharia cubensis</name>
    <dbReference type="NCBI Taxonomy" id="181762"/>
    <lineage>
        <taxon>Eukaryota</taxon>
        <taxon>Fungi</taxon>
        <taxon>Dikarya</taxon>
        <taxon>Basidiomycota</taxon>
        <taxon>Agaricomycotina</taxon>
        <taxon>Agaricomycetes</taxon>
        <taxon>Agaricomycetidae</taxon>
        <taxon>Agaricales</taxon>
        <taxon>Agaricineae</taxon>
        <taxon>Strophariaceae</taxon>
        <taxon>Psilocybe</taxon>
    </lineage>
</organism>
<dbReference type="GO" id="GO:0020037">
    <property type="term" value="F:heme binding"/>
    <property type="evidence" value="ECO:0007669"/>
    <property type="project" value="InterPro"/>
</dbReference>
<name>A0A8H7XPT1_PSICU</name>
<comment type="cofactor">
    <cofactor evidence="1">
        <name>heme</name>
        <dbReference type="ChEBI" id="CHEBI:30413"/>
    </cofactor>
</comment>
<dbReference type="Pfam" id="PF00067">
    <property type="entry name" value="p450"/>
    <property type="match status" value="1"/>
</dbReference>
<comment type="pathway">
    <text evidence="2">Secondary metabolite biosynthesis.</text>
</comment>
<keyword evidence="5" id="KW-0479">Metal-binding</keyword>
<dbReference type="PRINTS" id="PR00463">
    <property type="entry name" value="EP450I"/>
</dbReference>
<dbReference type="InterPro" id="IPR036396">
    <property type="entry name" value="Cyt_P450_sf"/>
</dbReference>
<evidence type="ECO:0000256" key="4">
    <source>
        <dbReference type="ARBA" id="ARBA00022617"/>
    </source>
</evidence>
<dbReference type="Gene3D" id="1.10.630.10">
    <property type="entry name" value="Cytochrome P450"/>
    <property type="match status" value="1"/>
</dbReference>
<keyword evidence="6" id="KW-0560">Oxidoreductase</keyword>
<keyword evidence="4" id="KW-0349">Heme</keyword>
<reference evidence="9" key="1">
    <citation type="submission" date="2021-02" db="EMBL/GenBank/DDBJ databases">
        <title>Psilocybe cubensis genome.</title>
        <authorList>
            <person name="Mckernan K.J."/>
            <person name="Crawford S."/>
            <person name="Trippe A."/>
            <person name="Kane L.T."/>
            <person name="Mclaughlin S."/>
        </authorList>
    </citation>
    <scope>NUCLEOTIDE SEQUENCE [LARGE SCALE GENOMIC DNA]</scope>
    <source>
        <strain evidence="9">MGC-MH-2018</strain>
    </source>
</reference>
<keyword evidence="7" id="KW-0408">Iron</keyword>
<evidence type="ECO:0000256" key="1">
    <source>
        <dbReference type="ARBA" id="ARBA00001971"/>
    </source>
</evidence>
<dbReference type="AlphaFoldDB" id="A0A8H7XPT1"/>
<dbReference type="PANTHER" id="PTHR46300">
    <property type="entry name" value="P450, PUTATIVE (EUROFUNG)-RELATED-RELATED"/>
    <property type="match status" value="1"/>
</dbReference>
<evidence type="ECO:0000256" key="2">
    <source>
        <dbReference type="ARBA" id="ARBA00005179"/>
    </source>
</evidence>